<dbReference type="HOGENOM" id="CLU_3115571_0_0_4"/>
<evidence type="ECO:0000256" key="1">
    <source>
        <dbReference type="SAM" id="MobiDB-lite"/>
    </source>
</evidence>
<dbReference type="AlphaFoldDB" id="A3P5Z2"/>
<organism evidence="2 3">
    <name type="scientific">Burkholderia pseudomallei (strain 1106a)</name>
    <dbReference type="NCBI Taxonomy" id="357348"/>
    <lineage>
        <taxon>Bacteria</taxon>
        <taxon>Pseudomonadati</taxon>
        <taxon>Pseudomonadota</taxon>
        <taxon>Betaproteobacteria</taxon>
        <taxon>Burkholderiales</taxon>
        <taxon>Burkholderiaceae</taxon>
        <taxon>Burkholderia</taxon>
        <taxon>pseudomallei group</taxon>
    </lineage>
</organism>
<feature type="region of interest" description="Disordered" evidence="1">
    <location>
        <begin position="1"/>
        <end position="21"/>
    </location>
</feature>
<sequence>MPRAQFAHPARMHDRHHPIERRRIPLQLMRALERPQARTLHQIVGVVRIAAEAASEGEQTG</sequence>
<dbReference type="EMBL" id="CP000573">
    <property type="protein sequence ID" value="ABN93484.1"/>
    <property type="molecule type" value="Genomic_DNA"/>
</dbReference>
<dbReference type="KEGG" id="bpl:BURPS1106A_A1717"/>
<gene>
    <name evidence="2" type="ordered locus">BURPS1106A_A1717</name>
</gene>
<reference evidence="3" key="1">
    <citation type="submission" date="2007-02" db="EMBL/GenBank/DDBJ databases">
        <authorList>
            <person name="DeShazer D."/>
            <person name="Woods D.E."/>
            <person name="Nierman W.C."/>
        </authorList>
    </citation>
    <scope>NUCLEOTIDE SEQUENCE [LARGE SCALE GENOMIC DNA]</scope>
    <source>
        <strain evidence="3">1106a</strain>
    </source>
</reference>
<evidence type="ECO:0000313" key="3">
    <source>
        <dbReference type="Proteomes" id="UP000006738"/>
    </source>
</evidence>
<protein>
    <submittedName>
        <fullName evidence="2">Uncharacterized protein</fullName>
    </submittedName>
</protein>
<dbReference type="Proteomes" id="UP000006738">
    <property type="component" value="Chromosome II"/>
</dbReference>
<accession>A3P5Z2</accession>
<proteinExistence type="predicted"/>
<evidence type="ECO:0000313" key="2">
    <source>
        <dbReference type="EMBL" id="ABN93484.1"/>
    </source>
</evidence>
<name>A3P5Z2_BURP0</name>